<feature type="compositionally biased region" description="Gly residues" evidence="1">
    <location>
        <begin position="28"/>
        <end position="67"/>
    </location>
</feature>
<proteinExistence type="predicted"/>
<keyword evidence="3" id="KW-1185">Reference proteome</keyword>
<feature type="compositionally biased region" description="Low complexity" evidence="1">
    <location>
        <begin position="18"/>
        <end position="27"/>
    </location>
</feature>
<comment type="caution">
    <text evidence="2">The sequence shown here is derived from an EMBL/GenBank/DDBJ whole genome shotgun (WGS) entry which is preliminary data.</text>
</comment>
<evidence type="ECO:0000256" key="1">
    <source>
        <dbReference type="SAM" id="MobiDB-lite"/>
    </source>
</evidence>
<evidence type="ECO:0000313" key="2">
    <source>
        <dbReference type="EMBL" id="KAF7409215.1"/>
    </source>
</evidence>
<gene>
    <name evidence="2" type="ORF">H0235_014067</name>
</gene>
<evidence type="ECO:0000313" key="3">
    <source>
        <dbReference type="Proteomes" id="UP000600918"/>
    </source>
</evidence>
<dbReference type="EMBL" id="JACSDY010000014">
    <property type="protein sequence ID" value="KAF7409215.1"/>
    <property type="molecule type" value="Genomic_DNA"/>
</dbReference>
<accession>A0A834NGF9</accession>
<protein>
    <submittedName>
        <fullName evidence="2">Uncharacterized protein</fullName>
    </submittedName>
</protein>
<dbReference type="AlphaFoldDB" id="A0A834NGF9"/>
<dbReference type="Proteomes" id="UP000600918">
    <property type="component" value="Unassembled WGS sequence"/>
</dbReference>
<feature type="region of interest" description="Disordered" evidence="1">
    <location>
        <begin position="16"/>
        <end position="68"/>
    </location>
</feature>
<sequence>MRQIVRDLDALLLPLSFSRGTDGTDCGSSGGGDDVGRGSSGGGGGGGGGDGGGGDGGDDSGGSGGGWKLCREKYLMVLTID</sequence>
<reference evidence="2" key="1">
    <citation type="journal article" date="2020" name="G3 (Bethesda)">
        <title>High-Quality Assemblies for Three Invasive Social Wasps from the &lt;i&gt;Vespula&lt;/i&gt; Genus.</title>
        <authorList>
            <person name="Harrop T.W.R."/>
            <person name="Guhlin J."/>
            <person name="McLaughlin G.M."/>
            <person name="Permina E."/>
            <person name="Stockwell P."/>
            <person name="Gilligan J."/>
            <person name="Le Lec M.F."/>
            <person name="Gruber M.A.M."/>
            <person name="Quinn O."/>
            <person name="Lovegrove M."/>
            <person name="Duncan E.J."/>
            <person name="Remnant E.J."/>
            <person name="Van Eeckhoven J."/>
            <person name="Graham B."/>
            <person name="Knapp R.A."/>
            <person name="Langford K.W."/>
            <person name="Kronenberg Z."/>
            <person name="Press M.O."/>
            <person name="Eacker S.M."/>
            <person name="Wilson-Rankin E.E."/>
            <person name="Purcell J."/>
            <person name="Lester P.J."/>
            <person name="Dearden P.K."/>
        </authorList>
    </citation>
    <scope>NUCLEOTIDE SEQUENCE</scope>
    <source>
        <strain evidence="2">Volc-1</strain>
    </source>
</reference>
<name>A0A834NGF9_VESPE</name>
<organism evidence="2 3">
    <name type="scientific">Vespula pensylvanica</name>
    <name type="common">Western yellow jacket</name>
    <name type="synonym">Wasp</name>
    <dbReference type="NCBI Taxonomy" id="30213"/>
    <lineage>
        <taxon>Eukaryota</taxon>
        <taxon>Metazoa</taxon>
        <taxon>Ecdysozoa</taxon>
        <taxon>Arthropoda</taxon>
        <taxon>Hexapoda</taxon>
        <taxon>Insecta</taxon>
        <taxon>Pterygota</taxon>
        <taxon>Neoptera</taxon>
        <taxon>Endopterygota</taxon>
        <taxon>Hymenoptera</taxon>
        <taxon>Apocrita</taxon>
        <taxon>Aculeata</taxon>
        <taxon>Vespoidea</taxon>
        <taxon>Vespidae</taxon>
        <taxon>Vespinae</taxon>
        <taxon>Vespula</taxon>
    </lineage>
</organism>